<dbReference type="InterPro" id="IPR036265">
    <property type="entry name" value="HIT-like_sf"/>
</dbReference>
<dbReference type="Gene3D" id="3.30.428.10">
    <property type="entry name" value="HIT-like"/>
    <property type="match status" value="1"/>
</dbReference>
<accession>A0A2J7QGU7</accession>
<dbReference type="PANTHER" id="PTHR12486">
    <property type="entry name" value="APRATAXIN-RELATED"/>
    <property type="match status" value="1"/>
</dbReference>
<evidence type="ECO:0000256" key="2">
    <source>
        <dbReference type="ARBA" id="ARBA00022723"/>
    </source>
</evidence>
<dbReference type="PANTHER" id="PTHR12486:SF4">
    <property type="entry name" value="APRATAXIN"/>
    <property type="match status" value="1"/>
</dbReference>
<dbReference type="GO" id="GO:0033699">
    <property type="term" value="F:DNA 5'-adenosine monophosphate hydrolase activity"/>
    <property type="evidence" value="ECO:0007669"/>
    <property type="project" value="TreeGrafter"/>
</dbReference>
<evidence type="ECO:0000256" key="5">
    <source>
        <dbReference type="ARBA" id="ARBA00023125"/>
    </source>
</evidence>
<keyword evidence="7" id="KW-0539">Nucleus</keyword>
<sequence>MSKKRRQEDEDTKNEKKIANHWSMGLLSSMKEPELLVKEDDKVVTIKDKYPKAQYHFLVLPKENISSLAKITKDDIELLKHMDKVGQELAESHPNSNFKLGYHAEASMSRLHLHVISDDFNSTCLKTRKHWNTFTTDFFVPSVKLISEVEKQGKVIPMTKEEVKEFMDMPLKCHKCSFLAKNMPTLKSHILVHLKKLL</sequence>
<feature type="region of interest" description="Disordered" evidence="9">
    <location>
        <begin position="1"/>
        <end position="20"/>
    </location>
</feature>
<dbReference type="PROSITE" id="PS51084">
    <property type="entry name" value="HIT_2"/>
    <property type="match status" value="1"/>
</dbReference>
<evidence type="ECO:0000256" key="6">
    <source>
        <dbReference type="ARBA" id="ARBA00023204"/>
    </source>
</evidence>
<feature type="domain" description="HIT" evidence="10">
    <location>
        <begin position="23"/>
        <end position="125"/>
    </location>
</feature>
<gene>
    <name evidence="11" type="ORF">B7P43_G09185</name>
</gene>
<dbReference type="Pfam" id="PF11969">
    <property type="entry name" value="DcpS_C"/>
    <property type="match status" value="1"/>
</dbReference>
<evidence type="ECO:0000256" key="7">
    <source>
        <dbReference type="ARBA" id="ARBA00023242"/>
    </source>
</evidence>
<keyword evidence="4" id="KW-0862">Zinc</keyword>
<proteinExistence type="predicted"/>
<dbReference type="GO" id="GO:0000012">
    <property type="term" value="P:single strand break repair"/>
    <property type="evidence" value="ECO:0007669"/>
    <property type="project" value="TreeGrafter"/>
</dbReference>
<keyword evidence="3" id="KW-0227">DNA damage</keyword>
<keyword evidence="12" id="KW-1185">Reference proteome</keyword>
<evidence type="ECO:0000313" key="11">
    <source>
        <dbReference type="EMBL" id="PNF27812.1"/>
    </source>
</evidence>
<evidence type="ECO:0000256" key="9">
    <source>
        <dbReference type="SAM" id="MobiDB-lite"/>
    </source>
</evidence>
<evidence type="ECO:0000256" key="8">
    <source>
        <dbReference type="PROSITE-ProRule" id="PRU00464"/>
    </source>
</evidence>
<dbReference type="InParanoid" id="A0A2J7QGU7"/>
<evidence type="ECO:0000259" key="10">
    <source>
        <dbReference type="PROSITE" id="PS51084"/>
    </source>
</evidence>
<dbReference type="InterPro" id="IPR011146">
    <property type="entry name" value="HIT-like"/>
</dbReference>
<dbReference type="GO" id="GO:0030983">
    <property type="term" value="F:mismatched DNA binding"/>
    <property type="evidence" value="ECO:0007669"/>
    <property type="project" value="TreeGrafter"/>
</dbReference>
<dbReference type="Pfam" id="PF16278">
    <property type="entry name" value="zf-C2HE"/>
    <property type="match status" value="1"/>
</dbReference>
<dbReference type="Proteomes" id="UP000235965">
    <property type="component" value="Unassembled WGS sequence"/>
</dbReference>
<dbReference type="GO" id="GO:0003725">
    <property type="term" value="F:double-stranded RNA binding"/>
    <property type="evidence" value="ECO:0007669"/>
    <property type="project" value="TreeGrafter"/>
</dbReference>
<comment type="caution">
    <text evidence="8">Lacks conserved residue(s) required for the propagation of feature annotation.</text>
</comment>
<dbReference type="OrthoDB" id="3512845at2759"/>
<dbReference type="SUPFAM" id="SSF54197">
    <property type="entry name" value="HIT-like"/>
    <property type="match status" value="1"/>
</dbReference>
<dbReference type="InterPro" id="IPR032566">
    <property type="entry name" value="Znf-C2HE"/>
</dbReference>
<keyword evidence="6" id="KW-0234">DNA repair</keyword>
<organism evidence="11 12">
    <name type="scientific">Cryptotermes secundus</name>
    <dbReference type="NCBI Taxonomy" id="105785"/>
    <lineage>
        <taxon>Eukaryota</taxon>
        <taxon>Metazoa</taxon>
        <taxon>Ecdysozoa</taxon>
        <taxon>Arthropoda</taxon>
        <taxon>Hexapoda</taxon>
        <taxon>Insecta</taxon>
        <taxon>Pterygota</taxon>
        <taxon>Neoptera</taxon>
        <taxon>Polyneoptera</taxon>
        <taxon>Dictyoptera</taxon>
        <taxon>Blattodea</taxon>
        <taxon>Blattoidea</taxon>
        <taxon>Termitoidae</taxon>
        <taxon>Kalotermitidae</taxon>
        <taxon>Cryptotermitinae</taxon>
        <taxon>Cryptotermes</taxon>
    </lineage>
</organism>
<dbReference type="GO" id="GO:0005634">
    <property type="term" value="C:nucleus"/>
    <property type="evidence" value="ECO:0007669"/>
    <property type="project" value="UniProtKB-SubCell"/>
</dbReference>
<keyword evidence="5" id="KW-0238">DNA-binding</keyword>
<evidence type="ECO:0000313" key="12">
    <source>
        <dbReference type="Proteomes" id="UP000235965"/>
    </source>
</evidence>
<dbReference type="FunFam" id="3.30.428.10:FF:000004">
    <property type="entry name" value="aprataxin isoform X2"/>
    <property type="match status" value="1"/>
</dbReference>
<dbReference type="STRING" id="105785.A0A2J7QGU7"/>
<name>A0A2J7QGU7_9NEOP</name>
<dbReference type="GO" id="GO:1990165">
    <property type="term" value="F:single-strand break-containing DNA binding"/>
    <property type="evidence" value="ECO:0007669"/>
    <property type="project" value="TreeGrafter"/>
</dbReference>
<dbReference type="GO" id="GO:0046872">
    <property type="term" value="F:metal ion binding"/>
    <property type="evidence" value="ECO:0007669"/>
    <property type="project" value="UniProtKB-KW"/>
</dbReference>
<evidence type="ECO:0000256" key="1">
    <source>
        <dbReference type="ARBA" id="ARBA00004123"/>
    </source>
</evidence>
<dbReference type="GO" id="GO:0003697">
    <property type="term" value="F:single-stranded DNA binding"/>
    <property type="evidence" value="ECO:0007669"/>
    <property type="project" value="TreeGrafter"/>
</dbReference>
<dbReference type="AlphaFoldDB" id="A0A2J7QGU7"/>
<reference evidence="11 12" key="1">
    <citation type="submission" date="2017-12" db="EMBL/GenBank/DDBJ databases">
        <title>Hemimetabolous genomes reveal molecular basis of termite eusociality.</title>
        <authorList>
            <person name="Harrison M.C."/>
            <person name="Jongepier E."/>
            <person name="Robertson H.M."/>
            <person name="Arning N."/>
            <person name="Bitard-Feildel T."/>
            <person name="Chao H."/>
            <person name="Childers C.P."/>
            <person name="Dinh H."/>
            <person name="Doddapaneni H."/>
            <person name="Dugan S."/>
            <person name="Gowin J."/>
            <person name="Greiner C."/>
            <person name="Han Y."/>
            <person name="Hu H."/>
            <person name="Hughes D.S.T."/>
            <person name="Huylmans A.-K."/>
            <person name="Kemena C."/>
            <person name="Kremer L.P.M."/>
            <person name="Lee S.L."/>
            <person name="Lopez-Ezquerra A."/>
            <person name="Mallet L."/>
            <person name="Monroy-Kuhn J.M."/>
            <person name="Moser A."/>
            <person name="Murali S.C."/>
            <person name="Muzny D.M."/>
            <person name="Otani S."/>
            <person name="Piulachs M.-D."/>
            <person name="Poelchau M."/>
            <person name="Qu J."/>
            <person name="Schaub F."/>
            <person name="Wada-Katsumata A."/>
            <person name="Worley K.C."/>
            <person name="Xie Q."/>
            <person name="Ylla G."/>
            <person name="Poulsen M."/>
            <person name="Gibbs R.A."/>
            <person name="Schal C."/>
            <person name="Richards S."/>
            <person name="Belles X."/>
            <person name="Korb J."/>
            <person name="Bornberg-Bauer E."/>
        </authorList>
    </citation>
    <scope>NUCLEOTIDE SEQUENCE [LARGE SCALE GENOMIC DNA]</scope>
    <source>
        <tissue evidence="11">Whole body</tissue>
    </source>
</reference>
<keyword evidence="2" id="KW-0479">Metal-binding</keyword>
<comment type="subcellular location">
    <subcellularLocation>
        <location evidence="1">Nucleus</location>
    </subcellularLocation>
</comment>
<dbReference type="EMBL" id="NEVH01014359">
    <property type="protein sequence ID" value="PNF27812.1"/>
    <property type="molecule type" value="Genomic_DNA"/>
</dbReference>
<evidence type="ECO:0000256" key="3">
    <source>
        <dbReference type="ARBA" id="ARBA00022763"/>
    </source>
</evidence>
<evidence type="ECO:0000256" key="4">
    <source>
        <dbReference type="ARBA" id="ARBA00022833"/>
    </source>
</evidence>
<protein>
    <recommendedName>
        <fullName evidence="10">HIT domain-containing protein</fullName>
    </recommendedName>
</protein>
<comment type="caution">
    <text evidence="11">The sequence shown here is derived from an EMBL/GenBank/DDBJ whole genome shotgun (WGS) entry which is preliminary data.</text>
</comment>